<dbReference type="Pfam" id="PF14534">
    <property type="entry name" value="DUF4440"/>
    <property type="match status" value="1"/>
</dbReference>
<proteinExistence type="predicted"/>
<evidence type="ECO:0000313" key="2">
    <source>
        <dbReference type="EMBL" id="KRN82122.1"/>
    </source>
</evidence>
<dbReference type="Proteomes" id="UP000051749">
    <property type="component" value="Unassembled WGS sequence"/>
</dbReference>
<gene>
    <name evidence="2" type="ORF">IV87_GL000499</name>
</gene>
<dbReference type="SUPFAM" id="SSF54427">
    <property type="entry name" value="NTF2-like"/>
    <property type="match status" value="1"/>
</dbReference>
<sequence>MKNMGNDDELQIIQLYREHNQYMVAGDVEQLGMLLDDNFQLTHMTGMVQSKQKWLEEIKTKQMQYFSSTEEAVTVNMKNSRQADLIGQSKVDASIHGSRNTWPLQLTLHVEKIAAADWKIMNIEAAMY</sequence>
<evidence type="ECO:0000259" key="1">
    <source>
        <dbReference type="Pfam" id="PF14534"/>
    </source>
</evidence>
<organism evidence="2 3">
    <name type="scientific">Pediococcus ethanolidurans</name>
    <dbReference type="NCBI Taxonomy" id="319653"/>
    <lineage>
        <taxon>Bacteria</taxon>
        <taxon>Bacillati</taxon>
        <taxon>Bacillota</taxon>
        <taxon>Bacilli</taxon>
        <taxon>Lactobacillales</taxon>
        <taxon>Lactobacillaceae</taxon>
        <taxon>Pediococcus</taxon>
    </lineage>
</organism>
<reference evidence="2 3" key="1">
    <citation type="journal article" date="2015" name="Genome Announc.">
        <title>Expanding the biotechnology potential of lactobacilli through comparative genomics of 213 strains and associated genera.</title>
        <authorList>
            <person name="Sun Z."/>
            <person name="Harris H.M."/>
            <person name="McCann A."/>
            <person name="Guo C."/>
            <person name="Argimon S."/>
            <person name="Zhang W."/>
            <person name="Yang X."/>
            <person name="Jeffery I.B."/>
            <person name="Cooney J.C."/>
            <person name="Kagawa T.F."/>
            <person name="Liu W."/>
            <person name="Song Y."/>
            <person name="Salvetti E."/>
            <person name="Wrobel A."/>
            <person name="Rasinkangas P."/>
            <person name="Parkhill J."/>
            <person name="Rea M.C."/>
            <person name="O'Sullivan O."/>
            <person name="Ritari J."/>
            <person name="Douillard F.P."/>
            <person name="Paul Ross R."/>
            <person name="Yang R."/>
            <person name="Briner A.E."/>
            <person name="Felis G.E."/>
            <person name="de Vos W.M."/>
            <person name="Barrangou R."/>
            <person name="Klaenhammer T.R."/>
            <person name="Caufield P.W."/>
            <person name="Cui Y."/>
            <person name="Zhang H."/>
            <person name="O'Toole P.W."/>
        </authorList>
    </citation>
    <scope>NUCLEOTIDE SEQUENCE [LARGE SCALE GENOMIC DNA]</scope>
    <source>
        <strain evidence="2 3">DSM 22301</strain>
    </source>
</reference>
<comment type="caution">
    <text evidence="2">The sequence shown here is derived from an EMBL/GenBank/DDBJ whole genome shotgun (WGS) entry which is preliminary data.</text>
</comment>
<name>A0A0R2K6A1_9LACO</name>
<dbReference type="AlphaFoldDB" id="A0A0R2K6A1"/>
<accession>A0A0R2K6A1</accession>
<dbReference type="PATRIC" id="fig|319653.3.peg.509"/>
<dbReference type="EMBL" id="JQBY01000014">
    <property type="protein sequence ID" value="KRN82122.1"/>
    <property type="molecule type" value="Genomic_DNA"/>
</dbReference>
<protein>
    <recommendedName>
        <fullName evidence="1">DUF4440 domain-containing protein</fullName>
    </recommendedName>
</protein>
<evidence type="ECO:0000313" key="3">
    <source>
        <dbReference type="Proteomes" id="UP000051749"/>
    </source>
</evidence>
<feature type="domain" description="DUF4440" evidence="1">
    <location>
        <begin position="12"/>
        <end position="120"/>
    </location>
</feature>
<dbReference type="InterPro" id="IPR027843">
    <property type="entry name" value="DUF4440"/>
</dbReference>
<dbReference type="Gene3D" id="3.10.450.50">
    <property type="match status" value="1"/>
</dbReference>
<dbReference type="InterPro" id="IPR032710">
    <property type="entry name" value="NTF2-like_dom_sf"/>
</dbReference>
<dbReference type="STRING" id="319653.SAMN04487973_11434"/>